<evidence type="ECO:0000313" key="2">
    <source>
        <dbReference type="EMBL" id="QTG01758.1"/>
    </source>
</evidence>
<dbReference type="Proteomes" id="UP000663912">
    <property type="component" value="Chromosome 2"/>
</dbReference>
<dbReference type="KEGG" id="arui:G6M88_14820"/>
<evidence type="ECO:0000313" key="4">
    <source>
        <dbReference type="Proteomes" id="UP000822331"/>
    </source>
</evidence>
<dbReference type="InterPro" id="IPR003738">
    <property type="entry name" value="SRAP"/>
</dbReference>
<gene>
    <name evidence="1" type="ORF">G6L72_14400</name>
    <name evidence="2" type="ORF">G6M88_14820</name>
</gene>
<dbReference type="EMBL" id="CP049207">
    <property type="protein sequence ID" value="QTG01758.1"/>
    <property type="molecule type" value="Genomic_DNA"/>
</dbReference>
<dbReference type="Proteomes" id="UP000822331">
    <property type="component" value="Unassembled WGS sequence"/>
</dbReference>
<dbReference type="AlphaFoldDB" id="A0AAE7R487"/>
<name>A0AAE7R487_9HYPH</name>
<protein>
    <submittedName>
        <fullName evidence="2">SOS response-associated peptidase</fullName>
    </submittedName>
</protein>
<dbReference type="GO" id="GO:0106300">
    <property type="term" value="P:protein-DNA covalent cross-linking repair"/>
    <property type="evidence" value="ECO:0007669"/>
    <property type="project" value="InterPro"/>
</dbReference>
<proteinExistence type="predicted"/>
<reference evidence="2" key="2">
    <citation type="submission" date="2020-02" db="EMBL/GenBank/DDBJ databases">
        <title>Unexpected conservation and global transmission of agrobacterial virulence plasmids.</title>
        <authorList>
            <person name="Weisberg A.J."/>
            <person name="Davis E.W. II"/>
            <person name="Tabima J.R."/>
            <person name="Belcher M.S."/>
            <person name="Miller M."/>
            <person name="Kuo C.-H."/>
            <person name="Loper J.E."/>
            <person name="Grunwald N.J."/>
            <person name="Putnam M.L."/>
            <person name="Chang J.H."/>
        </authorList>
    </citation>
    <scope>NUCLEOTIDE SEQUENCE</scope>
    <source>
        <strain evidence="2">W2/73</strain>
    </source>
</reference>
<accession>A0AAE7R487</accession>
<sequence>MCSEYEQRICYAEYSNVMLDLALGIPTQQSELDLAPHALIKIGDMAPVIRCVGDNTVELAQMKFGFPPARKRGPVFNVRSQGKSFSDGHRCLVPASAFLESTGSKHSKAKYRFELVGAPFMAIAAIWRPGRKSQPSAFAMLTARPGFDVEPFHNRQVVVLRPIDWKAWLNLERSPAELLQPLPRGSLKVEEAKPSEFGMGLS</sequence>
<dbReference type="EMBL" id="JAAMCP010000008">
    <property type="protein sequence ID" value="NTF37895.1"/>
    <property type="molecule type" value="Genomic_DNA"/>
</dbReference>
<evidence type="ECO:0000313" key="1">
    <source>
        <dbReference type="EMBL" id="NTF37895.1"/>
    </source>
</evidence>
<keyword evidence="4" id="KW-1185">Reference proteome</keyword>
<organism evidence="2 3">
    <name type="scientific">Agrobacterium rubi</name>
    <dbReference type="NCBI Taxonomy" id="28099"/>
    <lineage>
        <taxon>Bacteria</taxon>
        <taxon>Pseudomonadati</taxon>
        <taxon>Pseudomonadota</taxon>
        <taxon>Alphaproteobacteria</taxon>
        <taxon>Hyphomicrobiales</taxon>
        <taxon>Rhizobiaceae</taxon>
        <taxon>Rhizobium/Agrobacterium group</taxon>
        <taxon>Agrobacterium</taxon>
    </lineage>
</organism>
<dbReference type="InterPro" id="IPR036590">
    <property type="entry name" value="SRAP-like"/>
</dbReference>
<dbReference type="Pfam" id="PF02586">
    <property type="entry name" value="SRAP"/>
    <property type="match status" value="1"/>
</dbReference>
<dbReference type="Gene3D" id="3.90.1680.10">
    <property type="entry name" value="SOS response associated peptidase-like"/>
    <property type="match status" value="1"/>
</dbReference>
<reference evidence="1 4" key="1">
    <citation type="journal article" date="2020" name="Science">
        <title>Unexpected conservation and global transmission of agrobacterial virulence plasmids.</title>
        <authorList>
            <person name="Weisberg A.J."/>
            <person name="Davis E.W. 2nd"/>
            <person name="Tabima J."/>
            <person name="Belcher M.S."/>
            <person name="Miller M."/>
            <person name="Kuo C.H."/>
            <person name="Loper J.E."/>
            <person name="Grunwald N.J."/>
            <person name="Putnam M.L."/>
            <person name="Chang J.H."/>
        </authorList>
    </citation>
    <scope>NUCLEOTIDE SEQUENCE [LARGE SCALE GENOMIC DNA]</scope>
    <source>
        <strain evidence="1 4">A19/93</strain>
    </source>
</reference>
<dbReference type="RefSeq" id="WP_065698534.1">
    <property type="nucleotide sequence ID" value="NZ_CP049207.1"/>
</dbReference>
<dbReference type="GO" id="GO:0003697">
    <property type="term" value="F:single-stranded DNA binding"/>
    <property type="evidence" value="ECO:0007669"/>
    <property type="project" value="InterPro"/>
</dbReference>
<evidence type="ECO:0000313" key="3">
    <source>
        <dbReference type="Proteomes" id="UP000663912"/>
    </source>
</evidence>
<dbReference type="SUPFAM" id="SSF143081">
    <property type="entry name" value="BB1717-like"/>
    <property type="match status" value="1"/>
</dbReference>